<dbReference type="InterPro" id="IPR051016">
    <property type="entry name" value="Diverse_Substrate_AcTransf"/>
</dbReference>
<dbReference type="Proteomes" id="UP000708298">
    <property type="component" value="Unassembled WGS sequence"/>
</dbReference>
<dbReference type="SUPFAM" id="SSF55729">
    <property type="entry name" value="Acyl-CoA N-acyltransferases (Nat)"/>
    <property type="match status" value="1"/>
</dbReference>
<dbReference type="PANTHER" id="PTHR10545">
    <property type="entry name" value="DIAMINE N-ACETYLTRANSFERASE"/>
    <property type="match status" value="1"/>
</dbReference>
<accession>A0A963YTT5</accession>
<keyword evidence="2" id="KW-0808">Transferase</keyword>
<dbReference type="InterPro" id="IPR016181">
    <property type="entry name" value="Acyl_CoA_acyltransferase"/>
</dbReference>
<dbReference type="PROSITE" id="PS51186">
    <property type="entry name" value="GNAT"/>
    <property type="match status" value="1"/>
</dbReference>
<dbReference type="GO" id="GO:0008080">
    <property type="term" value="F:N-acetyltransferase activity"/>
    <property type="evidence" value="ECO:0007669"/>
    <property type="project" value="UniProtKB-ARBA"/>
</dbReference>
<evidence type="ECO:0000256" key="2">
    <source>
        <dbReference type="ARBA" id="ARBA00022679"/>
    </source>
</evidence>
<gene>
    <name evidence="5" type="ORF">ASILVAE211_15250</name>
</gene>
<keyword evidence="3" id="KW-0012">Acyltransferase</keyword>
<evidence type="ECO:0000313" key="5">
    <source>
        <dbReference type="EMBL" id="MCB8876549.1"/>
    </source>
</evidence>
<dbReference type="FunFam" id="3.40.630.30:FF:000064">
    <property type="entry name" value="GNAT family acetyltransferase"/>
    <property type="match status" value="1"/>
</dbReference>
<reference evidence="5" key="2">
    <citation type="submission" date="2021-01" db="EMBL/GenBank/DDBJ databases">
        <authorList>
            <person name="Mieszkin S."/>
            <person name="Pouder E."/>
            <person name="Alain K."/>
        </authorList>
    </citation>
    <scope>NUCLEOTIDE SEQUENCE</scope>
    <source>
        <strain evidence="5">HW T2.11</strain>
    </source>
</reference>
<dbReference type="Pfam" id="PF00583">
    <property type="entry name" value="Acetyltransf_1"/>
    <property type="match status" value="1"/>
</dbReference>
<name>A0A963YTT5_9PROT</name>
<dbReference type="RefSeq" id="WP_227322201.1">
    <property type="nucleotide sequence ID" value="NZ_JAESVB010000006.1"/>
</dbReference>
<dbReference type="AlphaFoldDB" id="A0A963YTT5"/>
<dbReference type="PANTHER" id="PTHR10545:SF29">
    <property type="entry name" value="GH14572P-RELATED"/>
    <property type="match status" value="1"/>
</dbReference>
<dbReference type="InterPro" id="IPR000182">
    <property type="entry name" value="GNAT_dom"/>
</dbReference>
<sequence length="160" mass="17653">MTGVTLRLATPEDVPTILGFVKALAAFEHLEDEVQATEADFHDSLFGTPARAEALIAELGGKPAGFSLWFYNFSTFRGRHGLYVEDIYVDPAHRGAGIGRKIFRFLAQRAISQGCARMDWDVLNWNSNAIGFYRSIGAFPLDGWTRQRLTGPSLTALAES</sequence>
<protein>
    <submittedName>
        <fullName evidence="5">GNAT family N-acetyltransferase</fullName>
    </submittedName>
</protein>
<feature type="domain" description="N-acetyltransferase" evidence="4">
    <location>
        <begin position="4"/>
        <end position="160"/>
    </location>
</feature>
<proteinExistence type="inferred from homology"/>
<keyword evidence="6" id="KW-1185">Reference proteome</keyword>
<evidence type="ECO:0000256" key="3">
    <source>
        <dbReference type="ARBA" id="ARBA00023315"/>
    </source>
</evidence>
<dbReference type="CDD" id="cd04301">
    <property type="entry name" value="NAT_SF"/>
    <property type="match status" value="1"/>
</dbReference>
<evidence type="ECO:0000313" key="6">
    <source>
        <dbReference type="Proteomes" id="UP000708298"/>
    </source>
</evidence>
<dbReference type="Gene3D" id="3.40.630.30">
    <property type="match status" value="1"/>
</dbReference>
<evidence type="ECO:0000259" key="4">
    <source>
        <dbReference type="PROSITE" id="PS51186"/>
    </source>
</evidence>
<comment type="similarity">
    <text evidence="1">Belongs to the acetyltransferase family.</text>
</comment>
<comment type="caution">
    <text evidence="5">The sequence shown here is derived from an EMBL/GenBank/DDBJ whole genome shotgun (WGS) entry which is preliminary data.</text>
</comment>
<dbReference type="EMBL" id="JAESVB010000006">
    <property type="protein sequence ID" value="MCB8876549.1"/>
    <property type="molecule type" value="Genomic_DNA"/>
</dbReference>
<reference evidence="5" key="1">
    <citation type="journal article" date="2021" name="Microorganisms">
        <title>Acidisoma silvae sp. nov. and Acidisomacellulosilytica sp. nov., Two Acidophilic Bacteria Isolated from Decaying Wood, Hydrolyzing Cellulose and Producing Poly-3-hydroxybutyrate.</title>
        <authorList>
            <person name="Mieszkin S."/>
            <person name="Pouder E."/>
            <person name="Uroz S."/>
            <person name="Simon-Colin C."/>
            <person name="Alain K."/>
        </authorList>
    </citation>
    <scope>NUCLEOTIDE SEQUENCE</scope>
    <source>
        <strain evidence="5">HW T2.11</strain>
    </source>
</reference>
<organism evidence="5 6">
    <name type="scientific">Acidisoma silvae</name>
    <dbReference type="NCBI Taxonomy" id="2802396"/>
    <lineage>
        <taxon>Bacteria</taxon>
        <taxon>Pseudomonadati</taxon>
        <taxon>Pseudomonadota</taxon>
        <taxon>Alphaproteobacteria</taxon>
        <taxon>Acetobacterales</taxon>
        <taxon>Acidocellaceae</taxon>
        <taxon>Acidisoma</taxon>
    </lineage>
</organism>
<evidence type="ECO:0000256" key="1">
    <source>
        <dbReference type="ARBA" id="ARBA00008694"/>
    </source>
</evidence>